<organism evidence="3 4">
    <name type="scientific">Brevibacillus reuszeri</name>
    <dbReference type="NCBI Taxonomy" id="54915"/>
    <lineage>
        <taxon>Bacteria</taxon>
        <taxon>Bacillati</taxon>
        <taxon>Bacillota</taxon>
        <taxon>Bacilli</taxon>
        <taxon>Bacillales</taxon>
        <taxon>Paenibacillaceae</taxon>
        <taxon>Brevibacillus</taxon>
    </lineage>
</organism>
<dbReference type="EMBL" id="LGIQ01000011">
    <property type="protein sequence ID" value="KNB69757.1"/>
    <property type="molecule type" value="Genomic_DNA"/>
</dbReference>
<dbReference type="Pfam" id="PF00535">
    <property type="entry name" value="Glycos_transf_2"/>
    <property type="match status" value="1"/>
</dbReference>
<sequence>MEKKRILIGSPIQQFPNILEEFLQSLTELTVKNEQVHYMFIEDNKDPLSSTLLSNFEKENHHTVIVKHIDDDVYIRDELTHYWTERNIWKVAQMKDSIISYALKKGFDYLFLIDSDIVLHPNTLQQLIQADKDIISNIYWTRWQPDSIELPQVWLMDQYSLTREGATESAENQSFLEMLRKPGVYEVGGLGACTLIRREVLEAGVSFKRISNLSFWGEDRHFCVRAVAMGFSLHVDTHLPGYHIYRQADLAGVNNYRKKNGIAIRKSNHPGISLCMIVKNEEDALERCLSTAADLVDEIIIVDTGSTDRTKEIASKYGSTIYDFEWIDDFSAARNFAFSKATCPYILWLDADDVILEQDRQLFRELKHTLHLGIDSVTMNYNLSVDSNGNVAFSIRRNRLVKRDRGFRWIGPVHEYLEVNGNIINSDISITHHKQKEHTDRNLQIYRRRDAKGEDFSPRDLYYYANELRDNQYYEEAITFYTKFLNTQQGWAEDNINACLKMASCYSHLYERQNVLSSLYRTFNYDRPRAEACCQIGAFHVDEKNWPLAIFWYDLATKVERPAEKLAHIDHVSWTWLPHLQLCLCYSQLGDNEKSRHHNDIAYSYNPTHPSVLFNKRYFESLG</sequence>
<evidence type="ECO:0000313" key="3">
    <source>
        <dbReference type="EMBL" id="KNB69757.1"/>
    </source>
</evidence>
<dbReference type="InterPro" id="IPR001173">
    <property type="entry name" value="Glyco_trans_2-like"/>
</dbReference>
<dbReference type="Gene3D" id="1.25.40.10">
    <property type="entry name" value="Tetratricopeptide repeat domain"/>
    <property type="match status" value="1"/>
</dbReference>
<protein>
    <submittedName>
        <fullName evidence="3">Glycosyltransferase</fullName>
    </submittedName>
</protein>
<comment type="caution">
    <text evidence="3">The sequence shown here is derived from an EMBL/GenBank/DDBJ whole genome shotgun (WGS) entry which is preliminary data.</text>
</comment>
<evidence type="ECO:0000313" key="5">
    <source>
        <dbReference type="Proteomes" id="UP000319578"/>
    </source>
</evidence>
<dbReference type="STRING" id="54915.ADS79_28340"/>
<dbReference type="AlphaFoldDB" id="A0A0K9YM83"/>
<keyword evidence="5" id="KW-1185">Reference proteome</keyword>
<dbReference type="EMBL" id="BJON01000009">
    <property type="protein sequence ID" value="GED68905.1"/>
    <property type="molecule type" value="Genomic_DNA"/>
</dbReference>
<dbReference type="SUPFAM" id="SSF53448">
    <property type="entry name" value="Nucleotide-diphospho-sugar transferases"/>
    <property type="match status" value="2"/>
</dbReference>
<dbReference type="PANTHER" id="PTHR43630">
    <property type="entry name" value="POLY-BETA-1,6-N-ACETYL-D-GLUCOSAMINE SYNTHASE"/>
    <property type="match status" value="1"/>
</dbReference>
<keyword evidence="3" id="KW-0808">Transferase</keyword>
<gene>
    <name evidence="3" type="ORF">ADS79_28340</name>
    <name evidence="2" type="ORF">BRE01_26070</name>
</gene>
<dbReference type="GO" id="GO:0016740">
    <property type="term" value="F:transferase activity"/>
    <property type="evidence" value="ECO:0007669"/>
    <property type="project" value="UniProtKB-KW"/>
</dbReference>
<evidence type="ECO:0000313" key="2">
    <source>
        <dbReference type="EMBL" id="GED68905.1"/>
    </source>
</evidence>
<dbReference type="Proteomes" id="UP000319578">
    <property type="component" value="Unassembled WGS sequence"/>
</dbReference>
<name>A0A0K9YM83_9BACL</name>
<evidence type="ECO:0000313" key="4">
    <source>
        <dbReference type="Proteomes" id="UP000036834"/>
    </source>
</evidence>
<dbReference type="Proteomes" id="UP000036834">
    <property type="component" value="Unassembled WGS sequence"/>
</dbReference>
<dbReference type="CDD" id="cd02511">
    <property type="entry name" value="Beta4Glucosyltransferase"/>
    <property type="match status" value="1"/>
</dbReference>
<dbReference type="RefSeq" id="WP_049741789.1">
    <property type="nucleotide sequence ID" value="NZ_BJON01000009.1"/>
</dbReference>
<reference evidence="3" key="2">
    <citation type="submission" date="2015-07" db="EMBL/GenBank/DDBJ databases">
        <title>MeaNS - Measles Nucleotide Surveillance Program.</title>
        <authorList>
            <person name="Tran T."/>
            <person name="Druce J."/>
        </authorList>
    </citation>
    <scope>NUCLEOTIDE SEQUENCE</scope>
    <source>
        <strain evidence="3">DSM 9887</strain>
    </source>
</reference>
<dbReference type="PANTHER" id="PTHR43630:SF2">
    <property type="entry name" value="GLYCOSYLTRANSFERASE"/>
    <property type="match status" value="1"/>
</dbReference>
<proteinExistence type="predicted"/>
<dbReference type="Gene3D" id="3.90.550.10">
    <property type="entry name" value="Spore Coat Polysaccharide Biosynthesis Protein SpsA, Chain A"/>
    <property type="match status" value="2"/>
</dbReference>
<reference evidence="4" key="1">
    <citation type="submission" date="2015-07" db="EMBL/GenBank/DDBJ databases">
        <title>Genome sequencing project for genomic taxonomy and phylogenomics of Bacillus-like bacteria.</title>
        <authorList>
            <person name="Liu B."/>
            <person name="Wang J."/>
            <person name="Zhu Y."/>
            <person name="Liu G."/>
            <person name="Chen Q."/>
            <person name="Chen Z."/>
            <person name="Lan J."/>
            <person name="Che J."/>
            <person name="Ge C."/>
            <person name="Shi H."/>
            <person name="Pan Z."/>
            <person name="Liu X."/>
        </authorList>
    </citation>
    <scope>NUCLEOTIDE SEQUENCE [LARGE SCALE GENOMIC DNA]</scope>
    <source>
        <strain evidence="4">DSM 9887</strain>
    </source>
</reference>
<dbReference type="SUPFAM" id="SSF48452">
    <property type="entry name" value="TPR-like"/>
    <property type="match status" value="1"/>
</dbReference>
<feature type="domain" description="Glycosyltransferase 2-like" evidence="1">
    <location>
        <begin position="273"/>
        <end position="371"/>
    </location>
</feature>
<dbReference type="Pfam" id="PF03452">
    <property type="entry name" value="Anp1"/>
    <property type="match status" value="1"/>
</dbReference>
<accession>A0A0K9YM83</accession>
<reference evidence="2 5" key="3">
    <citation type="submission" date="2019-06" db="EMBL/GenBank/DDBJ databases">
        <title>Whole genome shotgun sequence of Brevibacillus reuszeri NBRC 15719.</title>
        <authorList>
            <person name="Hosoyama A."/>
            <person name="Uohara A."/>
            <person name="Ohji S."/>
            <person name="Ichikawa N."/>
        </authorList>
    </citation>
    <scope>NUCLEOTIDE SEQUENCE [LARGE SCALE GENOMIC DNA]</scope>
    <source>
        <strain evidence="2 5">NBRC 15719</strain>
    </source>
</reference>
<dbReference type="PATRIC" id="fig|54915.3.peg.4873"/>
<dbReference type="OrthoDB" id="9815923at2"/>
<evidence type="ECO:0000259" key="1">
    <source>
        <dbReference type="Pfam" id="PF00535"/>
    </source>
</evidence>
<dbReference type="InterPro" id="IPR029044">
    <property type="entry name" value="Nucleotide-diphossugar_trans"/>
</dbReference>
<dbReference type="InterPro" id="IPR011990">
    <property type="entry name" value="TPR-like_helical_dom_sf"/>
</dbReference>